<protein>
    <submittedName>
        <fullName evidence="3">Uncharacterized protein</fullName>
    </submittedName>
</protein>
<feature type="region of interest" description="Disordered" evidence="2">
    <location>
        <begin position="262"/>
        <end position="302"/>
    </location>
</feature>
<feature type="coiled-coil region" evidence="1">
    <location>
        <begin position="318"/>
        <end position="348"/>
    </location>
</feature>
<proteinExistence type="predicted"/>
<keyword evidence="1" id="KW-0175">Coiled coil</keyword>
<feature type="compositionally biased region" description="Basic and acidic residues" evidence="2">
    <location>
        <begin position="286"/>
        <end position="300"/>
    </location>
</feature>
<evidence type="ECO:0000256" key="1">
    <source>
        <dbReference type="SAM" id="Coils"/>
    </source>
</evidence>
<name>A0A4V6AB69_POPAL</name>
<reference evidence="3" key="1">
    <citation type="submission" date="2018-10" db="EMBL/GenBank/DDBJ databases">
        <title>Population genomic analysis revealed the cold adaptation of white poplar.</title>
        <authorList>
            <person name="Liu Y.-J."/>
        </authorList>
    </citation>
    <scope>NUCLEOTIDE SEQUENCE [LARGE SCALE GENOMIC DNA]</scope>
    <source>
        <strain evidence="3">PAL-ZL1</strain>
    </source>
</reference>
<sequence>MVVVHCLEPLTAPLCLVIGGVDVEMVSIRRRKLIGRPTGFVGRGSSSATLPSVPDAQVPKYPERSGKSANMRHIPSITLNQPVEVKEGEDTLSNPPAKKQKVHVQIDPENPMEVHAYLMQLKEDNKLEPVPMQRSEKMPVKELMEKCYPHIFRVFPQDPKVILEFPNKSEQNEFLYCQYWLFLFEVRDIVLIDKSVAPERVESLVKVIKNLEKQGFDCRFLRSELVVVGYKMKKQLEITLAEKSVISTRTASLERELQAAERRKDREAELDTRGNQIEGMTPEIETLSKPEPDQDNRLGELNKLPSTALEQEFVQVILERHKKMLECKEEEERRLDRVLEKINQLLQDKAFP</sequence>
<feature type="compositionally biased region" description="Basic and acidic residues" evidence="2">
    <location>
        <begin position="262"/>
        <end position="272"/>
    </location>
</feature>
<gene>
    <name evidence="3" type="ORF">D5086_0000066720</name>
</gene>
<accession>A0A4V6AB69</accession>
<comment type="caution">
    <text evidence="3">The sequence shown here is derived from an EMBL/GenBank/DDBJ whole genome shotgun (WGS) entry which is preliminary data.</text>
</comment>
<organism evidence="3">
    <name type="scientific">Populus alba</name>
    <name type="common">White poplar</name>
    <dbReference type="NCBI Taxonomy" id="43335"/>
    <lineage>
        <taxon>Eukaryota</taxon>
        <taxon>Viridiplantae</taxon>
        <taxon>Streptophyta</taxon>
        <taxon>Embryophyta</taxon>
        <taxon>Tracheophyta</taxon>
        <taxon>Spermatophyta</taxon>
        <taxon>Magnoliopsida</taxon>
        <taxon>eudicotyledons</taxon>
        <taxon>Gunneridae</taxon>
        <taxon>Pentapetalae</taxon>
        <taxon>rosids</taxon>
        <taxon>fabids</taxon>
        <taxon>Malpighiales</taxon>
        <taxon>Salicaceae</taxon>
        <taxon>Saliceae</taxon>
        <taxon>Populus</taxon>
    </lineage>
</organism>
<evidence type="ECO:0000313" key="3">
    <source>
        <dbReference type="EMBL" id="TKS12086.1"/>
    </source>
</evidence>
<feature type="region of interest" description="Disordered" evidence="2">
    <location>
        <begin position="43"/>
        <end position="68"/>
    </location>
</feature>
<evidence type="ECO:0000256" key="2">
    <source>
        <dbReference type="SAM" id="MobiDB-lite"/>
    </source>
</evidence>
<dbReference type="AlphaFoldDB" id="A0A4V6AB69"/>
<dbReference type="EMBL" id="RCHU01000181">
    <property type="protein sequence ID" value="TKS12086.1"/>
    <property type="molecule type" value="Genomic_DNA"/>
</dbReference>